<dbReference type="GO" id="GO:0020037">
    <property type="term" value="F:heme binding"/>
    <property type="evidence" value="ECO:0007669"/>
    <property type="project" value="InterPro"/>
</dbReference>
<keyword evidence="4" id="KW-0812">Transmembrane</keyword>
<evidence type="ECO:0008006" key="7">
    <source>
        <dbReference type="Google" id="ProtNLM"/>
    </source>
</evidence>
<sequence length="330" mass="37713">MTTAVIQEQATTLLLGGVVALSLLWWWSTRRPSGLPPGPGPALPLIGHLHLLSKDPRVQFTAWRRRYGDVFSLYMGNRLVVVLNGYKVIKDALVKHADIFSDRPHMFLTDAIAKNKGLVGTSGGHWKEQRKVSLEILREMGLGRNVLAEKIQEEVSEYALTHTSVSNNICAIVFGERFEYNDPVFRRYLDVMDQNLKNLARTTAVNFISVLKYLPGDLFCVKRTLNNVAFVEDDFIYPQLDNHIKRYSDSTGEAASDFVEAYLREMNKMKDKETTLDSKRVLIPDRISPFRFPNVKRKVQDKCFQETAKSLEEDILTDKRKDTWTDITDA</sequence>
<keyword evidence="4" id="KW-0472">Membrane</keyword>
<dbReference type="GO" id="GO:0006805">
    <property type="term" value="P:xenobiotic metabolic process"/>
    <property type="evidence" value="ECO:0007669"/>
    <property type="project" value="TreeGrafter"/>
</dbReference>
<reference evidence="5 6" key="1">
    <citation type="submission" date="2018-04" db="EMBL/GenBank/DDBJ databases">
        <title>The genome of golden apple snail Pomacea canaliculata provides insight into stress tolerance and invasive adaptation.</title>
        <authorList>
            <person name="Liu C."/>
            <person name="Liu B."/>
            <person name="Ren Y."/>
            <person name="Zhang Y."/>
            <person name="Wang H."/>
            <person name="Li S."/>
            <person name="Jiang F."/>
            <person name="Yin L."/>
            <person name="Zhang G."/>
            <person name="Qian W."/>
            <person name="Fan W."/>
        </authorList>
    </citation>
    <scope>NUCLEOTIDE SEQUENCE [LARGE SCALE GENOMIC DNA]</scope>
    <source>
        <strain evidence="5">SZHN2017</strain>
        <tissue evidence="5">Muscle</tissue>
    </source>
</reference>
<evidence type="ECO:0000313" key="6">
    <source>
        <dbReference type="Proteomes" id="UP000245119"/>
    </source>
</evidence>
<evidence type="ECO:0000256" key="4">
    <source>
        <dbReference type="SAM" id="Phobius"/>
    </source>
</evidence>
<name>A0A2T7P6Q0_POMCA</name>
<keyword evidence="4" id="KW-1133">Transmembrane helix</keyword>
<dbReference type="InterPro" id="IPR002401">
    <property type="entry name" value="Cyt_P450_E_grp-I"/>
</dbReference>
<organism evidence="5 6">
    <name type="scientific">Pomacea canaliculata</name>
    <name type="common">Golden apple snail</name>
    <dbReference type="NCBI Taxonomy" id="400727"/>
    <lineage>
        <taxon>Eukaryota</taxon>
        <taxon>Metazoa</taxon>
        <taxon>Spiralia</taxon>
        <taxon>Lophotrochozoa</taxon>
        <taxon>Mollusca</taxon>
        <taxon>Gastropoda</taxon>
        <taxon>Caenogastropoda</taxon>
        <taxon>Architaenioglossa</taxon>
        <taxon>Ampullarioidea</taxon>
        <taxon>Ampullariidae</taxon>
        <taxon>Pomacea</taxon>
    </lineage>
</organism>
<dbReference type="InterPro" id="IPR001128">
    <property type="entry name" value="Cyt_P450"/>
</dbReference>
<dbReference type="STRING" id="400727.A0A2T7P6Q0"/>
<evidence type="ECO:0000256" key="1">
    <source>
        <dbReference type="ARBA" id="ARBA00010617"/>
    </source>
</evidence>
<dbReference type="Pfam" id="PF00067">
    <property type="entry name" value="p450"/>
    <property type="match status" value="1"/>
</dbReference>
<dbReference type="PANTHER" id="PTHR24300:SF397">
    <property type="entry name" value="CYTOCHROME P450 2U1"/>
    <property type="match status" value="1"/>
</dbReference>
<dbReference type="GO" id="GO:0005737">
    <property type="term" value="C:cytoplasm"/>
    <property type="evidence" value="ECO:0007669"/>
    <property type="project" value="TreeGrafter"/>
</dbReference>
<dbReference type="InterPro" id="IPR050182">
    <property type="entry name" value="Cytochrome_P450_fam2"/>
</dbReference>
<evidence type="ECO:0000313" key="5">
    <source>
        <dbReference type="EMBL" id="PVD29100.1"/>
    </source>
</evidence>
<dbReference type="GO" id="GO:0006082">
    <property type="term" value="P:organic acid metabolic process"/>
    <property type="evidence" value="ECO:0007669"/>
    <property type="project" value="TreeGrafter"/>
</dbReference>
<keyword evidence="2" id="KW-0479">Metal-binding</keyword>
<dbReference type="PRINTS" id="PR00463">
    <property type="entry name" value="EP450I"/>
</dbReference>
<dbReference type="Proteomes" id="UP000245119">
    <property type="component" value="Linkage Group LG6"/>
</dbReference>
<dbReference type="GO" id="GO:0005506">
    <property type="term" value="F:iron ion binding"/>
    <property type="evidence" value="ECO:0007669"/>
    <property type="project" value="InterPro"/>
</dbReference>
<dbReference type="EMBL" id="PZQS01000006">
    <property type="protein sequence ID" value="PVD29100.1"/>
    <property type="molecule type" value="Genomic_DNA"/>
</dbReference>
<dbReference type="GO" id="GO:0016712">
    <property type="term" value="F:oxidoreductase activity, acting on paired donors, with incorporation or reduction of molecular oxygen, reduced flavin or flavoprotein as one donor, and incorporation of one atom of oxygen"/>
    <property type="evidence" value="ECO:0007669"/>
    <property type="project" value="TreeGrafter"/>
</dbReference>
<evidence type="ECO:0000256" key="3">
    <source>
        <dbReference type="ARBA" id="ARBA00023004"/>
    </source>
</evidence>
<dbReference type="GO" id="GO:0008395">
    <property type="term" value="F:steroid hydroxylase activity"/>
    <property type="evidence" value="ECO:0007669"/>
    <property type="project" value="TreeGrafter"/>
</dbReference>
<protein>
    <recommendedName>
        <fullName evidence="7">Cytochrome P450</fullName>
    </recommendedName>
</protein>
<dbReference type="PANTHER" id="PTHR24300">
    <property type="entry name" value="CYTOCHROME P450 508A4-RELATED"/>
    <property type="match status" value="1"/>
</dbReference>
<comment type="caution">
    <text evidence="5">The sequence shown here is derived from an EMBL/GenBank/DDBJ whole genome shotgun (WGS) entry which is preliminary data.</text>
</comment>
<keyword evidence="3" id="KW-0408">Iron</keyword>
<dbReference type="SUPFAM" id="SSF48264">
    <property type="entry name" value="Cytochrome P450"/>
    <property type="match status" value="1"/>
</dbReference>
<feature type="transmembrane region" description="Helical" evidence="4">
    <location>
        <begin position="12"/>
        <end position="28"/>
    </location>
</feature>
<keyword evidence="6" id="KW-1185">Reference proteome</keyword>
<dbReference type="OrthoDB" id="6081913at2759"/>
<evidence type="ECO:0000256" key="2">
    <source>
        <dbReference type="ARBA" id="ARBA00022723"/>
    </source>
</evidence>
<dbReference type="InterPro" id="IPR036396">
    <property type="entry name" value="Cyt_P450_sf"/>
</dbReference>
<gene>
    <name evidence="5" type="ORF">C0Q70_11697</name>
</gene>
<comment type="similarity">
    <text evidence="1">Belongs to the cytochrome P450 family.</text>
</comment>
<dbReference type="AlphaFoldDB" id="A0A2T7P6Q0"/>
<proteinExistence type="inferred from homology"/>
<dbReference type="Gene3D" id="1.10.630.10">
    <property type="entry name" value="Cytochrome P450"/>
    <property type="match status" value="1"/>
</dbReference>
<accession>A0A2T7P6Q0</accession>